<gene>
    <name evidence="1" type="ORF">BT67DRAFT_450106</name>
</gene>
<dbReference type="PANTHER" id="PTHR28141">
    <property type="entry name" value="2',3'-CYCLIC-NUCLEOTIDE 3'-PHOSPHODIESTERASE"/>
    <property type="match status" value="1"/>
</dbReference>
<dbReference type="AlphaFoldDB" id="A0AAN6UIN2"/>
<evidence type="ECO:0000313" key="1">
    <source>
        <dbReference type="EMBL" id="KAK4133697.1"/>
    </source>
</evidence>
<dbReference type="InterPro" id="IPR012386">
    <property type="entry name" value="Cyclic-nucl_3Pdiesterase"/>
</dbReference>
<dbReference type="Gene3D" id="3.90.1140.10">
    <property type="entry name" value="Cyclic phosphodiesterase"/>
    <property type="match status" value="1"/>
</dbReference>
<evidence type="ECO:0000313" key="2">
    <source>
        <dbReference type="Proteomes" id="UP001304895"/>
    </source>
</evidence>
<dbReference type="EMBL" id="MU853411">
    <property type="protein sequence ID" value="KAK4133697.1"/>
    <property type="molecule type" value="Genomic_DNA"/>
</dbReference>
<dbReference type="PANTHER" id="PTHR28141:SF1">
    <property type="entry name" value="2',3'-CYCLIC-NUCLEOTIDE 3'-PHOSPHODIESTERASE"/>
    <property type="match status" value="1"/>
</dbReference>
<proteinExistence type="predicted"/>
<keyword evidence="2" id="KW-1185">Reference proteome</keyword>
<dbReference type="GO" id="GO:0004113">
    <property type="term" value="F:2',3'-cyclic-nucleotide 3'-phosphodiesterase activity"/>
    <property type="evidence" value="ECO:0007669"/>
    <property type="project" value="TreeGrafter"/>
</dbReference>
<name>A0AAN6UIN2_9PEZI</name>
<reference evidence="1" key="2">
    <citation type="submission" date="2023-05" db="EMBL/GenBank/DDBJ databases">
        <authorList>
            <consortium name="Lawrence Berkeley National Laboratory"/>
            <person name="Steindorff A."/>
            <person name="Hensen N."/>
            <person name="Bonometti L."/>
            <person name="Westerberg I."/>
            <person name="Brannstrom I.O."/>
            <person name="Guillou S."/>
            <person name="Cros-Aarteil S."/>
            <person name="Calhoun S."/>
            <person name="Haridas S."/>
            <person name="Kuo A."/>
            <person name="Mondo S."/>
            <person name="Pangilinan J."/>
            <person name="Riley R."/>
            <person name="Labutti K."/>
            <person name="Andreopoulos B."/>
            <person name="Lipzen A."/>
            <person name="Chen C."/>
            <person name="Yanf M."/>
            <person name="Daum C."/>
            <person name="Ng V."/>
            <person name="Clum A."/>
            <person name="Ohm R."/>
            <person name="Martin F."/>
            <person name="Silar P."/>
            <person name="Natvig D."/>
            <person name="Lalanne C."/>
            <person name="Gautier V."/>
            <person name="Ament-Velasquez S.L."/>
            <person name="Kruys A."/>
            <person name="Hutchinson M.I."/>
            <person name="Powell A.J."/>
            <person name="Barry K."/>
            <person name="Miller A.N."/>
            <person name="Grigoriev I.V."/>
            <person name="Debuchy R."/>
            <person name="Gladieux P."/>
            <person name="Thoren M.H."/>
            <person name="Johannesson H."/>
        </authorList>
    </citation>
    <scope>NUCLEOTIDE SEQUENCE</scope>
    <source>
        <strain evidence="1">CBS 123565</strain>
    </source>
</reference>
<dbReference type="Pfam" id="PF07823">
    <property type="entry name" value="CPDase"/>
    <property type="match status" value="2"/>
</dbReference>
<accession>A0AAN6UIN2</accession>
<reference evidence="1" key="1">
    <citation type="journal article" date="2023" name="Mol. Phylogenet. Evol.">
        <title>Genome-scale phylogeny and comparative genomics of the fungal order Sordariales.</title>
        <authorList>
            <person name="Hensen N."/>
            <person name="Bonometti L."/>
            <person name="Westerberg I."/>
            <person name="Brannstrom I.O."/>
            <person name="Guillou S."/>
            <person name="Cros-Aarteil S."/>
            <person name="Calhoun S."/>
            <person name="Haridas S."/>
            <person name="Kuo A."/>
            <person name="Mondo S."/>
            <person name="Pangilinan J."/>
            <person name="Riley R."/>
            <person name="LaButti K."/>
            <person name="Andreopoulos B."/>
            <person name="Lipzen A."/>
            <person name="Chen C."/>
            <person name="Yan M."/>
            <person name="Daum C."/>
            <person name="Ng V."/>
            <person name="Clum A."/>
            <person name="Steindorff A."/>
            <person name="Ohm R.A."/>
            <person name="Martin F."/>
            <person name="Silar P."/>
            <person name="Natvig D.O."/>
            <person name="Lalanne C."/>
            <person name="Gautier V."/>
            <person name="Ament-Velasquez S.L."/>
            <person name="Kruys A."/>
            <person name="Hutchinson M.I."/>
            <person name="Powell A.J."/>
            <person name="Barry K."/>
            <person name="Miller A.N."/>
            <person name="Grigoriev I.V."/>
            <person name="Debuchy R."/>
            <person name="Gladieux P."/>
            <person name="Hiltunen Thoren M."/>
            <person name="Johannesson H."/>
        </authorList>
    </citation>
    <scope>NUCLEOTIDE SEQUENCE</scope>
    <source>
        <strain evidence="1">CBS 123565</strain>
    </source>
</reference>
<dbReference type="GO" id="GO:0009187">
    <property type="term" value="P:cyclic nucleotide metabolic process"/>
    <property type="evidence" value="ECO:0007669"/>
    <property type="project" value="TreeGrafter"/>
</dbReference>
<protein>
    <recommendedName>
        <fullName evidence="3">2',3'-cyclic-nucleotide 3'-phosphodiesterase</fullName>
    </recommendedName>
</protein>
<comment type="caution">
    <text evidence="1">The sequence shown here is derived from an EMBL/GenBank/DDBJ whole genome shotgun (WGS) entry which is preliminary data.</text>
</comment>
<organism evidence="1 2">
    <name type="scientific">Trichocladium antarcticum</name>
    <dbReference type="NCBI Taxonomy" id="1450529"/>
    <lineage>
        <taxon>Eukaryota</taxon>
        <taxon>Fungi</taxon>
        <taxon>Dikarya</taxon>
        <taxon>Ascomycota</taxon>
        <taxon>Pezizomycotina</taxon>
        <taxon>Sordariomycetes</taxon>
        <taxon>Sordariomycetidae</taxon>
        <taxon>Sordariales</taxon>
        <taxon>Chaetomiaceae</taxon>
        <taxon>Trichocladium</taxon>
    </lineage>
</organism>
<dbReference type="Proteomes" id="UP001304895">
    <property type="component" value="Unassembled WGS sequence"/>
</dbReference>
<evidence type="ECO:0008006" key="3">
    <source>
        <dbReference type="Google" id="ProtNLM"/>
    </source>
</evidence>
<sequence>MPGSSLWLLPPARTHPLHDVLATLIARTLPARFPHASSSTDPRVAPHFFPPHVTLTSGIAPDRYLLAGEDGRRGEGPQAWLEGVLRGLEEWREEFGPHVSLMYGDVPIGEQTLKEITAVVREAGVNLGGEEGADGKGWDGWDGWDGGVVWLVPTDKPMAEWKPIATVEL</sequence>